<keyword evidence="3" id="KW-1185">Reference proteome</keyword>
<accession>A0A2R5GFI5</accession>
<dbReference type="Proteomes" id="UP000241890">
    <property type="component" value="Unassembled WGS sequence"/>
</dbReference>
<feature type="region of interest" description="Disordered" evidence="1">
    <location>
        <begin position="1"/>
        <end position="28"/>
    </location>
</feature>
<feature type="compositionally biased region" description="Polar residues" evidence="1">
    <location>
        <begin position="564"/>
        <end position="575"/>
    </location>
</feature>
<feature type="region of interest" description="Disordered" evidence="1">
    <location>
        <begin position="126"/>
        <end position="150"/>
    </location>
</feature>
<evidence type="ECO:0000256" key="1">
    <source>
        <dbReference type="SAM" id="MobiDB-lite"/>
    </source>
</evidence>
<dbReference type="AlphaFoldDB" id="A0A2R5GFI5"/>
<dbReference type="InParanoid" id="A0A2R5GFI5"/>
<evidence type="ECO:0008006" key="4">
    <source>
        <dbReference type="Google" id="ProtNLM"/>
    </source>
</evidence>
<evidence type="ECO:0000313" key="3">
    <source>
        <dbReference type="Proteomes" id="UP000241890"/>
    </source>
</evidence>
<proteinExistence type="predicted"/>
<sequence length="761" mass="84847">MNARQGRAHGVGGGEDDDGGAAATKRRGACDSCGSFQRRVDEETGEEVCESCGEVLVQANRTAVESSNLDRREQHFDDVVLGSKVRHVQRKGMSAQIIIQEQTRKLKREERARAVSKYRKAVERKRRRKVAGLPPLERGLPRHPDEVLSGPGSLPSKVIVENQPLGARKLRPYHYDIAVAAAKQVAIVPTAVRVEEGAIANLRINTTDVPVDLTNYVGRSPFRTSKVGVFSATGQFLTRADVQDAYERVLRRLLNSAVISAHQFLGLDARTLHIESHSLLTRYLYRVFNDSDVSRLCMNLPTSEISYLSEKAKDKPRVKFIVTPRSIIAAILVWFACNRKGLGALFDDFAALYDAGHLGSPGTSTETLDLLPPGGRPGFVRAQSFSPAIVNKLQAYLGIKLPSVHVCVREHKIYLPPLYRLAVRLRLANIRTLWPILTGILLSMLNIPEESALRRGHFEASLLTHQGLCALIIFAFSTLGRSHWARLRKGWNPSHPVLGGHHDDLCTLNIDRLSHPRHAVRLHEQILHWRNTRFHCQGRTLLHELTPELDALRDITQEEAKVQSEASLRKSASQSHADDGSSDSNFGDDSSDAQSSRGADSDGHHRGQGPSGGDRLVEDESEFAAMAQSLAPKNAGALEDLRVDRYLSRLPYTEVFQDLDDHLFRTARMWRAIVRTLDAPRPSFRDNLAATPLRSVLDQFEERYHAEIQLLADVAQVMHFASTNRLALYLRRLAKSFDRFARNNTDISAGRDLLLLHLGAL</sequence>
<name>A0A2R5GFI5_9STRA</name>
<dbReference type="EMBL" id="BEYU01000030">
    <property type="protein sequence ID" value="GBG27393.1"/>
    <property type="molecule type" value="Genomic_DNA"/>
</dbReference>
<gene>
    <name evidence="2" type="ORF">FCC1311_036152</name>
</gene>
<reference evidence="2 3" key="1">
    <citation type="submission" date="2017-12" db="EMBL/GenBank/DDBJ databases">
        <title>Sequencing, de novo assembly and annotation of complete genome of a new Thraustochytrid species, strain FCC1311.</title>
        <authorList>
            <person name="Sedici K."/>
            <person name="Godart F."/>
            <person name="Aiese Cigliano R."/>
            <person name="Sanseverino W."/>
            <person name="Barakat M."/>
            <person name="Ortet P."/>
            <person name="Marechal E."/>
            <person name="Cagnac O."/>
            <person name="Amato A."/>
        </authorList>
    </citation>
    <scope>NUCLEOTIDE SEQUENCE [LARGE SCALE GENOMIC DNA]</scope>
</reference>
<organism evidence="2 3">
    <name type="scientific">Hondaea fermentalgiana</name>
    <dbReference type="NCBI Taxonomy" id="2315210"/>
    <lineage>
        <taxon>Eukaryota</taxon>
        <taxon>Sar</taxon>
        <taxon>Stramenopiles</taxon>
        <taxon>Bigyra</taxon>
        <taxon>Labyrinthulomycetes</taxon>
        <taxon>Thraustochytrida</taxon>
        <taxon>Thraustochytriidae</taxon>
        <taxon>Hondaea</taxon>
    </lineage>
</organism>
<evidence type="ECO:0000313" key="2">
    <source>
        <dbReference type="EMBL" id="GBG27393.1"/>
    </source>
</evidence>
<feature type="region of interest" description="Disordered" evidence="1">
    <location>
        <begin position="560"/>
        <end position="616"/>
    </location>
</feature>
<protein>
    <recommendedName>
        <fullName evidence="4">TFIIB-type domain-containing protein</fullName>
    </recommendedName>
</protein>
<comment type="caution">
    <text evidence="2">The sequence shown here is derived from an EMBL/GenBank/DDBJ whole genome shotgun (WGS) entry which is preliminary data.</text>
</comment>